<feature type="region of interest" description="Disordered" evidence="1">
    <location>
        <begin position="34"/>
        <end position="53"/>
    </location>
</feature>
<name>A0A1I0GJT0_9FIRM</name>
<keyword evidence="2" id="KW-0732">Signal</keyword>
<keyword evidence="4" id="KW-1185">Reference proteome</keyword>
<proteinExistence type="predicted"/>
<dbReference type="Proteomes" id="UP000199820">
    <property type="component" value="Unassembled WGS sequence"/>
</dbReference>
<dbReference type="RefSeq" id="WP_074649902.1">
    <property type="nucleotide sequence ID" value="NZ_FOIL01000034.1"/>
</dbReference>
<evidence type="ECO:0000313" key="4">
    <source>
        <dbReference type="Proteomes" id="UP000199820"/>
    </source>
</evidence>
<dbReference type="AlphaFoldDB" id="A0A1I0GJT0"/>
<dbReference type="OrthoDB" id="9886122at2"/>
<gene>
    <name evidence="3" type="ORF">SAMN04487771_103420</name>
</gene>
<dbReference type="EMBL" id="FOIL01000034">
    <property type="protein sequence ID" value="SET70615.1"/>
    <property type="molecule type" value="Genomic_DNA"/>
</dbReference>
<protein>
    <recommendedName>
        <fullName evidence="5">Lipoprotein</fullName>
    </recommendedName>
</protein>
<reference evidence="3 4" key="1">
    <citation type="submission" date="2016-10" db="EMBL/GenBank/DDBJ databases">
        <authorList>
            <person name="de Groot N.N."/>
        </authorList>
    </citation>
    <scope>NUCLEOTIDE SEQUENCE [LARGE SCALE GENOMIC DNA]</scope>
    <source>
        <strain evidence="3 4">KH1P1</strain>
    </source>
</reference>
<sequence length="282" mass="31551">MRRKTNHRLFHFGAALLLAGMLCLQGCAGPSVLSGSSSADSSGEETVSTEAEDRYPSESLLKFRIGKDVIDIGDMPRQAEVNKSIKAACGRELAYLDRDGSKIKPYGWAYTGFKIGKRYDTEFTLFNFLNDTSRTVSGDKTRLTLAAIAYKDDKQYKFGDQITYDFLPRNATPADADAIIDRVKAEGGVLTYYTYAYDPKKSKEPTSRYPMATKPIDGTKGLISLQFKTLSEQGQMYLIKFTLYDQELPDVAIINMDAETVARTGEAWPTHTLKELREKEIH</sequence>
<organism evidence="3 4">
    <name type="scientific">[Clostridium] aminophilum</name>
    <dbReference type="NCBI Taxonomy" id="1526"/>
    <lineage>
        <taxon>Bacteria</taxon>
        <taxon>Bacillati</taxon>
        <taxon>Bacillota</taxon>
        <taxon>Clostridia</taxon>
        <taxon>Lachnospirales</taxon>
        <taxon>Lachnospiraceae</taxon>
    </lineage>
</organism>
<accession>A0A1I0GJT0</accession>
<evidence type="ECO:0000256" key="2">
    <source>
        <dbReference type="SAM" id="SignalP"/>
    </source>
</evidence>
<evidence type="ECO:0008006" key="5">
    <source>
        <dbReference type="Google" id="ProtNLM"/>
    </source>
</evidence>
<feature type="compositionally biased region" description="Low complexity" evidence="1">
    <location>
        <begin position="34"/>
        <end position="48"/>
    </location>
</feature>
<feature type="chain" id="PRO_5039714178" description="Lipoprotein" evidence="2">
    <location>
        <begin position="29"/>
        <end position="282"/>
    </location>
</feature>
<evidence type="ECO:0000256" key="1">
    <source>
        <dbReference type="SAM" id="MobiDB-lite"/>
    </source>
</evidence>
<feature type="signal peptide" evidence="2">
    <location>
        <begin position="1"/>
        <end position="28"/>
    </location>
</feature>
<evidence type="ECO:0000313" key="3">
    <source>
        <dbReference type="EMBL" id="SET70615.1"/>
    </source>
</evidence>